<evidence type="ECO:0000256" key="7">
    <source>
        <dbReference type="ARBA" id="ARBA00022763"/>
    </source>
</evidence>
<dbReference type="RefSeq" id="WP_303888120.1">
    <property type="nucleotide sequence ID" value="NZ_JAGZCC010000082.1"/>
</dbReference>
<dbReference type="EMBL" id="JAGZCC010000082">
    <property type="protein sequence ID" value="MBS5589105.1"/>
    <property type="molecule type" value="Genomic_DNA"/>
</dbReference>
<reference evidence="13" key="1">
    <citation type="submission" date="2021-02" db="EMBL/GenBank/DDBJ databases">
        <title>Infant gut strain persistence is associated with maternal origin, phylogeny, and functional potential including surface adhesion and iron acquisition.</title>
        <authorList>
            <person name="Lou Y.C."/>
        </authorList>
    </citation>
    <scope>NUCLEOTIDE SEQUENCE</scope>
    <source>
        <strain evidence="13">L3_108_000G1_dasL3_108_000G1_metabat.metabat.11</strain>
    </source>
</reference>
<proteinExistence type="inferred from homology"/>
<evidence type="ECO:0000256" key="5">
    <source>
        <dbReference type="ARBA" id="ARBA00022485"/>
    </source>
</evidence>
<comment type="catalytic activity">
    <reaction evidence="1">
        <text>Hydrolyzes single-stranded DNA or mismatched double-stranded DNA and polynucleotides, releasing free uracil.</text>
        <dbReference type="EC" id="3.2.2.27"/>
    </reaction>
</comment>
<dbReference type="Gene3D" id="3.40.470.10">
    <property type="entry name" value="Uracil-DNA glycosylase-like domain"/>
    <property type="match status" value="1"/>
</dbReference>
<sequence>MKIFNEVMEKESNSRFGDRKVVFGEGKINAEIMLIGEAPGGEEEKQGKPFVGKAGKNLNEFLEIVGLDRSDLYVSNVVKLRPFKLSPKTNRPINRPPNKEELDFFVPLLHKEIEIVKPKLIVTLGNFALKNVLMNQKASIGDYHGKIIEKDGKRIFPLYHPASIIYDRAKEPIYIEDLNKLKEIL</sequence>
<dbReference type="EC" id="3.2.2.27" evidence="3"/>
<keyword evidence="9" id="KW-0408">Iron</keyword>
<dbReference type="CDD" id="cd10030">
    <property type="entry name" value="UDG-F4_TTUDGA_SPO1dp_like"/>
    <property type="match status" value="1"/>
</dbReference>
<evidence type="ECO:0000313" key="14">
    <source>
        <dbReference type="Proteomes" id="UP000751224"/>
    </source>
</evidence>
<evidence type="ECO:0000256" key="6">
    <source>
        <dbReference type="ARBA" id="ARBA00022723"/>
    </source>
</evidence>
<dbReference type="SMART" id="SM00987">
    <property type="entry name" value="UreE_C"/>
    <property type="match status" value="1"/>
</dbReference>
<gene>
    <name evidence="13" type="ORF">KHX14_09940</name>
</gene>
<evidence type="ECO:0000256" key="10">
    <source>
        <dbReference type="ARBA" id="ARBA00023014"/>
    </source>
</evidence>
<dbReference type="GO" id="GO:0006281">
    <property type="term" value="P:DNA repair"/>
    <property type="evidence" value="ECO:0007669"/>
    <property type="project" value="UniProtKB-KW"/>
</dbReference>
<keyword evidence="5" id="KW-0004">4Fe-4S</keyword>
<dbReference type="PANTHER" id="PTHR33693">
    <property type="entry name" value="TYPE-5 URACIL-DNA GLYCOSYLASE"/>
    <property type="match status" value="1"/>
</dbReference>
<evidence type="ECO:0000256" key="3">
    <source>
        <dbReference type="ARBA" id="ARBA00012030"/>
    </source>
</evidence>
<protein>
    <recommendedName>
        <fullName evidence="4">Type-4 uracil-DNA glycosylase</fullName>
        <ecNumber evidence="3">3.2.2.27</ecNumber>
    </recommendedName>
</protein>
<evidence type="ECO:0000256" key="8">
    <source>
        <dbReference type="ARBA" id="ARBA00022801"/>
    </source>
</evidence>
<dbReference type="InterPro" id="IPR005273">
    <property type="entry name" value="Ura-DNA_glyco_family4"/>
</dbReference>
<evidence type="ECO:0000256" key="1">
    <source>
        <dbReference type="ARBA" id="ARBA00001400"/>
    </source>
</evidence>
<accession>A0A943I709</accession>
<dbReference type="GO" id="GO:0046872">
    <property type="term" value="F:metal ion binding"/>
    <property type="evidence" value="ECO:0007669"/>
    <property type="project" value="UniProtKB-KW"/>
</dbReference>
<keyword evidence="11" id="KW-0234">DNA repair</keyword>
<keyword evidence="8" id="KW-0378">Hydrolase</keyword>
<dbReference type="InterPro" id="IPR005122">
    <property type="entry name" value="Uracil-DNA_glycosylase-like"/>
</dbReference>
<dbReference type="SUPFAM" id="SSF52141">
    <property type="entry name" value="Uracil-DNA glycosylase-like"/>
    <property type="match status" value="1"/>
</dbReference>
<dbReference type="PANTHER" id="PTHR33693:SF1">
    <property type="entry name" value="TYPE-4 URACIL-DNA GLYCOSYLASE"/>
    <property type="match status" value="1"/>
</dbReference>
<dbReference type="GO" id="GO:0051539">
    <property type="term" value="F:4 iron, 4 sulfur cluster binding"/>
    <property type="evidence" value="ECO:0007669"/>
    <property type="project" value="UniProtKB-KW"/>
</dbReference>
<evidence type="ECO:0000256" key="11">
    <source>
        <dbReference type="ARBA" id="ARBA00023204"/>
    </source>
</evidence>
<dbReference type="AlphaFoldDB" id="A0A943I709"/>
<keyword evidence="7" id="KW-0227">DNA damage</keyword>
<evidence type="ECO:0000259" key="12">
    <source>
        <dbReference type="SMART" id="SM00986"/>
    </source>
</evidence>
<dbReference type="SMART" id="SM00986">
    <property type="entry name" value="UDG"/>
    <property type="match status" value="1"/>
</dbReference>
<evidence type="ECO:0000256" key="9">
    <source>
        <dbReference type="ARBA" id="ARBA00023004"/>
    </source>
</evidence>
<keyword evidence="6" id="KW-0479">Metal-binding</keyword>
<feature type="domain" description="Uracil-DNA glycosylase-like" evidence="12">
    <location>
        <begin position="23"/>
        <end position="179"/>
    </location>
</feature>
<dbReference type="InterPro" id="IPR051536">
    <property type="entry name" value="UDG_Type-4/5"/>
</dbReference>
<name>A0A943I709_9FIRM</name>
<evidence type="ECO:0000256" key="2">
    <source>
        <dbReference type="ARBA" id="ARBA00006521"/>
    </source>
</evidence>
<dbReference type="Pfam" id="PF03167">
    <property type="entry name" value="UDG"/>
    <property type="match status" value="1"/>
</dbReference>
<dbReference type="NCBIfam" id="TIGR00758">
    <property type="entry name" value="UDG_fam4"/>
    <property type="match status" value="1"/>
</dbReference>
<comment type="caution">
    <text evidence="13">The sequence shown here is derived from an EMBL/GenBank/DDBJ whole genome shotgun (WGS) entry which is preliminary data.</text>
</comment>
<dbReference type="InterPro" id="IPR036895">
    <property type="entry name" value="Uracil-DNA_glycosylase-like_sf"/>
</dbReference>
<evidence type="ECO:0000256" key="4">
    <source>
        <dbReference type="ARBA" id="ARBA00019403"/>
    </source>
</evidence>
<dbReference type="GO" id="GO:0004844">
    <property type="term" value="F:uracil DNA N-glycosylase activity"/>
    <property type="evidence" value="ECO:0007669"/>
    <property type="project" value="UniProtKB-EC"/>
</dbReference>
<comment type="similarity">
    <text evidence="2">Belongs to the uracil-DNA glycosylase (UDG) superfamily. Type 4 (UDGa) family.</text>
</comment>
<keyword evidence="10" id="KW-0411">Iron-sulfur</keyword>
<organism evidence="13 14">
    <name type="scientific">Thomasclavelia spiroformis</name>
    <dbReference type="NCBI Taxonomy" id="29348"/>
    <lineage>
        <taxon>Bacteria</taxon>
        <taxon>Bacillati</taxon>
        <taxon>Bacillota</taxon>
        <taxon>Erysipelotrichia</taxon>
        <taxon>Erysipelotrichales</taxon>
        <taxon>Coprobacillaceae</taxon>
        <taxon>Thomasclavelia</taxon>
    </lineage>
</organism>
<dbReference type="Proteomes" id="UP000751224">
    <property type="component" value="Unassembled WGS sequence"/>
</dbReference>
<evidence type="ECO:0000313" key="13">
    <source>
        <dbReference type="EMBL" id="MBS5589105.1"/>
    </source>
</evidence>